<gene>
    <name evidence="2" type="primary">WBGene00283247</name>
</gene>
<sequence>MDRDALVIRTDRMKKSGGWLVTSSLVTSNAIGLGEISDIFSSVLNPLTGESHPLLEHNYARTVPRSRRFRMNRTRLAVKRAPRQTRARTKSSKGISESVSISA</sequence>
<accession>A0A2A6CFR2</accession>
<dbReference type="Proteomes" id="UP000005239">
    <property type="component" value="Unassembled WGS sequence"/>
</dbReference>
<feature type="region of interest" description="Disordered" evidence="1">
    <location>
        <begin position="78"/>
        <end position="103"/>
    </location>
</feature>
<keyword evidence="3" id="KW-1185">Reference proteome</keyword>
<evidence type="ECO:0000256" key="1">
    <source>
        <dbReference type="SAM" id="MobiDB-lite"/>
    </source>
</evidence>
<reference evidence="3" key="1">
    <citation type="journal article" date="2008" name="Nat. Genet.">
        <title>The Pristionchus pacificus genome provides a unique perspective on nematode lifestyle and parasitism.</title>
        <authorList>
            <person name="Dieterich C."/>
            <person name="Clifton S.W."/>
            <person name="Schuster L.N."/>
            <person name="Chinwalla A."/>
            <person name="Delehaunty K."/>
            <person name="Dinkelacker I."/>
            <person name="Fulton L."/>
            <person name="Fulton R."/>
            <person name="Godfrey J."/>
            <person name="Minx P."/>
            <person name="Mitreva M."/>
            <person name="Roeseler W."/>
            <person name="Tian H."/>
            <person name="Witte H."/>
            <person name="Yang S.P."/>
            <person name="Wilson R.K."/>
            <person name="Sommer R.J."/>
        </authorList>
    </citation>
    <scope>NUCLEOTIDE SEQUENCE [LARGE SCALE GENOMIC DNA]</scope>
    <source>
        <strain evidence="3">PS312</strain>
    </source>
</reference>
<dbReference type="AlphaFoldDB" id="A0A2A6CFR2"/>
<feature type="compositionally biased region" description="Low complexity" evidence="1">
    <location>
        <begin position="92"/>
        <end position="103"/>
    </location>
</feature>
<evidence type="ECO:0000313" key="2">
    <source>
        <dbReference type="EnsemblMetazoa" id="PPA44878.1"/>
    </source>
</evidence>
<accession>A0A8R1Z6L1</accession>
<evidence type="ECO:0000313" key="3">
    <source>
        <dbReference type="Proteomes" id="UP000005239"/>
    </source>
</evidence>
<dbReference type="EnsemblMetazoa" id="PPA44878.1">
    <property type="protein sequence ID" value="PPA44878.1"/>
    <property type="gene ID" value="WBGene00283247"/>
</dbReference>
<feature type="compositionally biased region" description="Basic residues" evidence="1">
    <location>
        <begin position="78"/>
        <end position="91"/>
    </location>
</feature>
<organism evidence="2 3">
    <name type="scientific">Pristionchus pacificus</name>
    <name type="common">Parasitic nematode worm</name>
    <dbReference type="NCBI Taxonomy" id="54126"/>
    <lineage>
        <taxon>Eukaryota</taxon>
        <taxon>Metazoa</taxon>
        <taxon>Ecdysozoa</taxon>
        <taxon>Nematoda</taxon>
        <taxon>Chromadorea</taxon>
        <taxon>Rhabditida</taxon>
        <taxon>Rhabditina</taxon>
        <taxon>Diplogasteromorpha</taxon>
        <taxon>Diplogasteroidea</taxon>
        <taxon>Neodiplogasteridae</taxon>
        <taxon>Pristionchus</taxon>
    </lineage>
</organism>
<reference evidence="2" key="2">
    <citation type="submission" date="2022-06" db="UniProtKB">
        <authorList>
            <consortium name="EnsemblMetazoa"/>
        </authorList>
    </citation>
    <scope>IDENTIFICATION</scope>
    <source>
        <strain evidence="2">PS312</strain>
    </source>
</reference>
<name>A0A2A6CFR2_PRIPA</name>
<proteinExistence type="predicted"/>
<protein>
    <submittedName>
        <fullName evidence="2">Uncharacterized protein</fullName>
    </submittedName>
</protein>